<dbReference type="RefSeq" id="WP_369046317.1">
    <property type="nucleotide sequence ID" value="NZ_CP163302.1"/>
</dbReference>
<gene>
    <name evidence="3" type="ORF">AB5L97_02475</name>
</gene>
<protein>
    <submittedName>
        <fullName evidence="3">Uncharacterized protein</fullName>
    </submittedName>
</protein>
<dbReference type="EMBL" id="CP163302">
    <property type="protein sequence ID" value="XDP45904.1"/>
    <property type="molecule type" value="Genomic_DNA"/>
</dbReference>
<proteinExistence type="predicted"/>
<feature type="compositionally biased region" description="Basic and acidic residues" evidence="1">
    <location>
        <begin position="34"/>
        <end position="45"/>
    </location>
</feature>
<dbReference type="AlphaFoldDB" id="A0AB39L4P3"/>
<feature type="region of interest" description="Disordered" evidence="1">
    <location>
        <begin position="1"/>
        <end position="62"/>
    </location>
</feature>
<keyword evidence="2" id="KW-0812">Transmembrane</keyword>
<feature type="transmembrane region" description="Helical" evidence="2">
    <location>
        <begin position="65"/>
        <end position="85"/>
    </location>
</feature>
<evidence type="ECO:0000313" key="3">
    <source>
        <dbReference type="EMBL" id="XDP45904.1"/>
    </source>
</evidence>
<keyword evidence="2" id="KW-1133">Transmembrane helix</keyword>
<keyword evidence="2" id="KW-0472">Membrane</keyword>
<dbReference type="KEGG" id="spue:AB5L97_02475"/>
<sequence>MSTPGHAPRRNPYRDPSAYWPDGVPLAGTPGAAEQRRGELVRRGESAPSAVAPTRQRGPRPYKPVSRLATALGGISLGLGLLALTLGFVPWIGAFLAAPPLLGSVFGAWGSFARSRFRAARISAMAIGGVALSALHVVMLFVR</sequence>
<reference evidence="3" key="1">
    <citation type="submission" date="2024-07" db="EMBL/GenBank/DDBJ databases">
        <authorList>
            <person name="fu j."/>
        </authorList>
    </citation>
    <scope>NUCLEOTIDE SEQUENCE</scope>
    <source>
        <strain evidence="3">P10A9</strain>
    </source>
</reference>
<name>A0AB39L4P3_9MICC</name>
<feature type="transmembrane region" description="Helical" evidence="2">
    <location>
        <begin position="122"/>
        <end position="142"/>
    </location>
</feature>
<accession>A0AB39L4P3</accession>
<feature type="transmembrane region" description="Helical" evidence="2">
    <location>
        <begin position="91"/>
        <end position="110"/>
    </location>
</feature>
<evidence type="ECO:0000256" key="1">
    <source>
        <dbReference type="SAM" id="MobiDB-lite"/>
    </source>
</evidence>
<evidence type="ECO:0000256" key="2">
    <source>
        <dbReference type="SAM" id="Phobius"/>
    </source>
</evidence>
<organism evidence="3">
    <name type="scientific">Sinomonas puerhi</name>
    <dbReference type="NCBI Taxonomy" id="3238584"/>
    <lineage>
        <taxon>Bacteria</taxon>
        <taxon>Bacillati</taxon>
        <taxon>Actinomycetota</taxon>
        <taxon>Actinomycetes</taxon>
        <taxon>Micrococcales</taxon>
        <taxon>Micrococcaceae</taxon>
        <taxon>Sinomonas</taxon>
    </lineage>
</organism>